<dbReference type="GO" id="GO:0033014">
    <property type="term" value="P:tetrapyrrole biosynthetic process"/>
    <property type="evidence" value="ECO:0007669"/>
    <property type="project" value="InterPro"/>
</dbReference>
<dbReference type="CDD" id="cd06578">
    <property type="entry name" value="HemD"/>
    <property type="match status" value="1"/>
</dbReference>
<proteinExistence type="predicted"/>
<gene>
    <name evidence="2" type="ORF">SAMN05444714_2252</name>
</gene>
<evidence type="ECO:0000313" key="3">
    <source>
        <dbReference type="Proteomes" id="UP000198926"/>
    </source>
</evidence>
<reference evidence="2 3" key="1">
    <citation type="submission" date="2016-10" db="EMBL/GenBank/DDBJ databases">
        <authorList>
            <person name="de Groot N.N."/>
        </authorList>
    </citation>
    <scope>NUCLEOTIDE SEQUENCE [LARGE SCALE GENOMIC DNA]</scope>
    <source>
        <strain evidence="2 3">DSM 29433</strain>
    </source>
</reference>
<organism evidence="2 3">
    <name type="scientific">Yoonia litorea</name>
    <dbReference type="NCBI Taxonomy" id="1123755"/>
    <lineage>
        <taxon>Bacteria</taxon>
        <taxon>Pseudomonadati</taxon>
        <taxon>Pseudomonadota</taxon>
        <taxon>Alphaproteobacteria</taxon>
        <taxon>Rhodobacterales</taxon>
        <taxon>Paracoccaceae</taxon>
        <taxon>Yoonia</taxon>
    </lineage>
</organism>
<accession>A0A1I6MV27</accession>
<dbReference type="Pfam" id="PF02602">
    <property type="entry name" value="HEM4"/>
    <property type="match status" value="1"/>
</dbReference>
<dbReference type="Gene3D" id="3.40.50.10090">
    <property type="match status" value="2"/>
</dbReference>
<dbReference type="AlphaFoldDB" id="A0A1I6MV27"/>
<feature type="domain" description="Tetrapyrrole biosynthesis uroporphyrinogen III synthase" evidence="1">
    <location>
        <begin position="29"/>
        <end position="221"/>
    </location>
</feature>
<dbReference type="STRING" id="1123755.SAMN05444714_2252"/>
<dbReference type="RefSeq" id="WP_242649884.1">
    <property type="nucleotide sequence ID" value="NZ_FOZM01000002.1"/>
</dbReference>
<dbReference type="EMBL" id="FOZM01000002">
    <property type="protein sequence ID" value="SFS19570.1"/>
    <property type="molecule type" value="Genomic_DNA"/>
</dbReference>
<name>A0A1I6MV27_9RHOB</name>
<sequence length="234" mass="24610">MTPTLLLTRPEGQNAPFAKTVEARIQGALKVIGSPLLEICFFEVAKPKADAVILTSLHGVRAAKRLGLNDGRTAWCVGQKTSEAAGESGFAAITGPGDAHGLASSIISARPEGTLAHIRGTYTRGQIAEKLKDAGLNCHDVVAYEQKALALSPEARECLDQSAPVVVPLFSPRTADIFMKQGPFKAPLSLVAMSKAVQDATAERPVAEMRLAKKPDAASMTDAVVQALKALDLS</sequence>
<protein>
    <submittedName>
        <fullName evidence="2">Uroporphyrinogen-III synthase</fullName>
    </submittedName>
</protein>
<keyword evidence="3" id="KW-1185">Reference proteome</keyword>
<dbReference type="Proteomes" id="UP000198926">
    <property type="component" value="Unassembled WGS sequence"/>
</dbReference>
<dbReference type="InterPro" id="IPR036108">
    <property type="entry name" value="4pyrrol_syn_uPrphyn_synt_sf"/>
</dbReference>
<dbReference type="InterPro" id="IPR003754">
    <property type="entry name" value="4pyrrol_synth_uPrphyn_synth"/>
</dbReference>
<dbReference type="SUPFAM" id="SSF69618">
    <property type="entry name" value="HemD-like"/>
    <property type="match status" value="1"/>
</dbReference>
<evidence type="ECO:0000313" key="2">
    <source>
        <dbReference type="EMBL" id="SFS19570.1"/>
    </source>
</evidence>
<evidence type="ECO:0000259" key="1">
    <source>
        <dbReference type="Pfam" id="PF02602"/>
    </source>
</evidence>
<dbReference type="GO" id="GO:0004852">
    <property type="term" value="F:uroporphyrinogen-III synthase activity"/>
    <property type="evidence" value="ECO:0007669"/>
    <property type="project" value="InterPro"/>
</dbReference>